<evidence type="ECO:0000256" key="2">
    <source>
        <dbReference type="ARBA" id="ARBA00022723"/>
    </source>
</evidence>
<gene>
    <name evidence="6" type="ORF">MMF94_02090</name>
</gene>
<keyword evidence="5" id="KW-0223">Dioxygenase</keyword>
<geneLocation type="plasmid" evidence="6">
    <name>unnamed</name>
</geneLocation>
<comment type="caution">
    <text evidence="6">The sequence shown here is derived from an EMBL/GenBank/DDBJ whole genome shotgun (WGS) entry which is preliminary data.</text>
</comment>
<comment type="cofactor">
    <cofactor evidence="5">
        <name>Fe(2+)</name>
        <dbReference type="ChEBI" id="CHEBI:29033"/>
    </cofactor>
    <text evidence="5">Binds 1 Fe(2+) ion per subunit.</text>
</comment>
<proteinExistence type="inferred from homology"/>
<evidence type="ECO:0000256" key="5">
    <source>
        <dbReference type="RuleBase" id="RU364048"/>
    </source>
</evidence>
<evidence type="ECO:0000256" key="3">
    <source>
        <dbReference type="ARBA" id="ARBA00023002"/>
    </source>
</evidence>
<dbReference type="Pfam" id="PF03055">
    <property type="entry name" value="RPE65"/>
    <property type="match status" value="1"/>
</dbReference>
<dbReference type="RefSeq" id="WP_241034319.1">
    <property type="nucleotide sequence ID" value="NZ_BAAAJF010000034.1"/>
</dbReference>
<keyword evidence="7" id="KW-1185">Reference proteome</keyword>
<organism evidence="6 7">
    <name type="scientific">Pseudonocardia alaniniphila</name>
    <dbReference type="NCBI Taxonomy" id="75291"/>
    <lineage>
        <taxon>Bacteria</taxon>
        <taxon>Bacillati</taxon>
        <taxon>Actinomycetota</taxon>
        <taxon>Actinomycetes</taxon>
        <taxon>Pseudonocardiales</taxon>
        <taxon>Pseudonocardiaceae</taxon>
        <taxon>Pseudonocardia</taxon>
    </lineage>
</organism>
<dbReference type="Proteomes" id="UP001299970">
    <property type="component" value="Unassembled WGS sequence"/>
</dbReference>
<dbReference type="EMBL" id="JAKXMK010000002">
    <property type="protein sequence ID" value="MCH6164459.1"/>
    <property type="molecule type" value="Genomic_DNA"/>
</dbReference>
<keyword evidence="4 5" id="KW-0408">Iron</keyword>
<keyword evidence="6" id="KW-0614">Plasmid</keyword>
<dbReference type="InterPro" id="IPR004294">
    <property type="entry name" value="Carotenoid_Oase"/>
</dbReference>
<evidence type="ECO:0000313" key="6">
    <source>
        <dbReference type="EMBL" id="MCH6164459.1"/>
    </source>
</evidence>
<dbReference type="EC" id="1.13.11.-" evidence="5"/>
<comment type="similarity">
    <text evidence="1 5">Belongs to the carotenoid oxygenase family.</text>
</comment>
<keyword evidence="2 5" id="KW-0479">Metal-binding</keyword>
<name>A0ABS9T7F1_9PSEU</name>
<protein>
    <recommendedName>
        <fullName evidence="5">Dioxygenase</fullName>
        <ecNumber evidence="5">1.13.11.-</ecNumber>
    </recommendedName>
</protein>
<evidence type="ECO:0000256" key="1">
    <source>
        <dbReference type="ARBA" id="ARBA00006787"/>
    </source>
</evidence>
<evidence type="ECO:0000256" key="4">
    <source>
        <dbReference type="ARBA" id="ARBA00023004"/>
    </source>
</evidence>
<keyword evidence="3 5" id="KW-0560">Oxidoreductase</keyword>
<dbReference type="PANTHER" id="PTHR10543:SF89">
    <property type="entry name" value="CAROTENOID 9,10(9',10')-CLEAVAGE DIOXYGENASE 1"/>
    <property type="match status" value="1"/>
</dbReference>
<evidence type="ECO:0000313" key="7">
    <source>
        <dbReference type="Proteomes" id="UP001299970"/>
    </source>
</evidence>
<sequence>MTTGTVPLYLTGHMAPVADEIEAYELPVSGALPPELTGRYLRNGPNPLPGEDPGHWFGGHGMLHGIRLRDGRAEWYRNRWVRTGALAGKRYIHEDGTIDRTAVHANTHVIEHSGRILALVESGFPYEVTGELDTVGPVDFGGKLTTAMTAHPKVDPVTGELHFFGYGVMPPYVTYHRLSADGQLVQSAPIEVPGPTMMHDFAITENHAIFLDLPMTFRPRPGMPFAWDDEYGARLGVMPLARPGEVRWFEIDPCYVFHVGNAHEDPTGRIVLDLARYSRDAIANLWEGISAEHQPAGPAAAAAVTGISRMSRFTLDPATGTATVAELDERGVEFPTVDDDRVGRPSRYLYAVADSGAGTAIVRFDGQLGTTTAHELGPDVVPGEAVFVPASGADRAEDDGWLVSITTRRDGSASQLLVLDATDVAGEPVAAVTLPRGVPAGFHGSWIPDPAA</sequence>
<reference evidence="6 7" key="1">
    <citation type="submission" date="2022-03" db="EMBL/GenBank/DDBJ databases">
        <title>Pseudonocardia alaer sp. nov., a novel actinomycete isolated from reed forest soil.</title>
        <authorList>
            <person name="Wang L."/>
        </authorList>
    </citation>
    <scope>NUCLEOTIDE SEQUENCE [LARGE SCALE GENOMIC DNA]</scope>
    <source>
        <strain evidence="6 7">Y-16303</strain>
        <plasmid evidence="6">unnamed</plasmid>
    </source>
</reference>
<accession>A0ABS9T7F1</accession>
<dbReference type="PANTHER" id="PTHR10543">
    <property type="entry name" value="BETA-CAROTENE DIOXYGENASE"/>
    <property type="match status" value="1"/>
</dbReference>